<evidence type="ECO:0000313" key="1">
    <source>
        <dbReference type="EMBL" id="KAK3705393.1"/>
    </source>
</evidence>
<protein>
    <submittedName>
        <fullName evidence="1">Uncharacterized protein</fullName>
    </submittedName>
</protein>
<proteinExistence type="predicted"/>
<accession>A0ACC3MXX2</accession>
<comment type="caution">
    <text evidence="1">The sequence shown here is derived from an EMBL/GenBank/DDBJ whole genome shotgun (WGS) entry which is preliminary data.</text>
</comment>
<name>A0ACC3MXX2_9PEZI</name>
<reference evidence="1" key="1">
    <citation type="submission" date="2023-07" db="EMBL/GenBank/DDBJ databases">
        <title>Black Yeasts Isolated from many extreme environments.</title>
        <authorList>
            <person name="Coleine C."/>
            <person name="Stajich J.E."/>
            <person name="Selbmann L."/>
        </authorList>
    </citation>
    <scope>NUCLEOTIDE SEQUENCE</scope>
    <source>
        <strain evidence="1">CCFEE 5714</strain>
    </source>
</reference>
<sequence>MFKRSFRGSSDKGIAKSNKISKKSFNDVKKQRMRDALNNQIITPDTSPSIGGGSPKLNSAIVTLEVGPGKRLFAAHEDLLARSPWFGEACRAQFFSSPGQRRISLPDESPEVLSVILEYLYKGDYTPRLVHDRKRDMWALEDCGVDLTMSPRSNTTTTTEKKYVGFNESATIYHHGVGDYILRDTAVYCSAQRFGLPELQRLALRKQGLQSGIDVATILRSARFAYANAPASDSRLRAHYLALIIRSRKTFKKSGTMQMEMEKGGTQMFFDLFVAMCNHIDDVTEIGQVSPFS</sequence>
<dbReference type="Proteomes" id="UP001281147">
    <property type="component" value="Unassembled WGS sequence"/>
</dbReference>
<keyword evidence="2" id="KW-1185">Reference proteome</keyword>
<dbReference type="EMBL" id="JAUTXU010000130">
    <property type="protein sequence ID" value="KAK3705393.1"/>
    <property type="molecule type" value="Genomic_DNA"/>
</dbReference>
<evidence type="ECO:0000313" key="2">
    <source>
        <dbReference type="Proteomes" id="UP001281147"/>
    </source>
</evidence>
<organism evidence="1 2">
    <name type="scientific">Vermiconidia calcicola</name>
    <dbReference type="NCBI Taxonomy" id="1690605"/>
    <lineage>
        <taxon>Eukaryota</taxon>
        <taxon>Fungi</taxon>
        <taxon>Dikarya</taxon>
        <taxon>Ascomycota</taxon>
        <taxon>Pezizomycotina</taxon>
        <taxon>Dothideomycetes</taxon>
        <taxon>Dothideomycetidae</taxon>
        <taxon>Mycosphaerellales</taxon>
        <taxon>Extremaceae</taxon>
        <taxon>Vermiconidia</taxon>
    </lineage>
</organism>
<gene>
    <name evidence="1" type="ORF">LTR37_013366</name>
</gene>